<dbReference type="Proteomes" id="UP000268291">
    <property type="component" value="Unassembled WGS sequence"/>
</dbReference>
<dbReference type="OrthoDB" id="9780848at2"/>
<feature type="domain" description="Phospholipase/carboxylesterase/thioesterase" evidence="3">
    <location>
        <begin position="20"/>
        <end position="211"/>
    </location>
</feature>
<dbReference type="PANTHER" id="PTHR10655">
    <property type="entry name" value="LYSOPHOSPHOLIPASE-RELATED"/>
    <property type="match status" value="1"/>
</dbReference>
<keyword evidence="7" id="KW-1185">Reference proteome</keyword>
<organism evidence="4 6">
    <name type="scientific">Labedella gwakjiensis</name>
    <dbReference type="NCBI Taxonomy" id="390269"/>
    <lineage>
        <taxon>Bacteria</taxon>
        <taxon>Bacillati</taxon>
        <taxon>Actinomycetota</taxon>
        <taxon>Actinomycetes</taxon>
        <taxon>Micrococcales</taxon>
        <taxon>Microbacteriaceae</taxon>
        <taxon>Labedella</taxon>
    </lineage>
</organism>
<reference evidence="4 6" key="1">
    <citation type="submission" date="2018-03" db="EMBL/GenBank/DDBJ databases">
        <title>Genomic Encyclopedia of Archaeal and Bacterial Type Strains, Phase II (KMG-II): from individual species to whole genera.</title>
        <authorList>
            <person name="Goeker M."/>
        </authorList>
    </citation>
    <scope>NUCLEOTIDE SEQUENCE [LARGE SCALE GENOMIC DNA]</scope>
    <source>
        <strain evidence="4 6">DSM 21548</strain>
    </source>
</reference>
<dbReference type="AlphaFoldDB" id="A0A2P8GS77"/>
<dbReference type="InterPro" id="IPR050565">
    <property type="entry name" value="LYPA1-2/EST-like"/>
</dbReference>
<dbReference type="RefSeq" id="WP_106562042.1">
    <property type="nucleotide sequence ID" value="NZ_PYAU01000001.1"/>
</dbReference>
<dbReference type="InterPro" id="IPR003140">
    <property type="entry name" value="PLipase/COase/thioEstase"/>
</dbReference>
<evidence type="ECO:0000256" key="1">
    <source>
        <dbReference type="ARBA" id="ARBA00006499"/>
    </source>
</evidence>
<dbReference type="GO" id="GO:0016787">
    <property type="term" value="F:hydrolase activity"/>
    <property type="evidence" value="ECO:0007669"/>
    <property type="project" value="UniProtKB-KW"/>
</dbReference>
<dbReference type="Pfam" id="PF02230">
    <property type="entry name" value="Abhydrolase_2"/>
    <property type="match status" value="1"/>
</dbReference>
<dbReference type="SUPFAM" id="SSF53474">
    <property type="entry name" value="alpha/beta-Hydrolases"/>
    <property type="match status" value="1"/>
</dbReference>
<sequence length="213" mass="22795">MSDVVIDDEAVLWSAGPRDRADRPLLVLLHGYGSTEGDLFQLGTSLPLEPVIASLRAPLAAQWPLMGWAWYPLQGDFLPVAAEVDAAATAVLDWISRLEVQPTSIGLLGFSQGASVVLQLLRSSPDRFAYAVSLAGFVASRDHDGDEALALAAPPVFWGRGTLDTVIPAEAVRQTGEWLPAHTTLTGRIYEGLAHAVSPQELADVSAFIRRTA</sequence>
<evidence type="ECO:0000313" key="5">
    <source>
        <dbReference type="EMBL" id="RUQ84315.1"/>
    </source>
</evidence>
<evidence type="ECO:0000259" key="3">
    <source>
        <dbReference type="Pfam" id="PF02230"/>
    </source>
</evidence>
<name>A0A2P8GS77_9MICO</name>
<evidence type="ECO:0000313" key="7">
    <source>
        <dbReference type="Proteomes" id="UP000268291"/>
    </source>
</evidence>
<dbReference type="Gene3D" id="3.40.50.1820">
    <property type="entry name" value="alpha/beta hydrolase"/>
    <property type="match status" value="1"/>
</dbReference>
<protein>
    <submittedName>
        <fullName evidence="4 5">Phospholipase</fullName>
    </submittedName>
</protein>
<evidence type="ECO:0000256" key="2">
    <source>
        <dbReference type="ARBA" id="ARBA00022801"/>
    </source>
</evidence>
<dbReference type="InterPro" id="IPR029058">
    <property type="entry name" value="AB_hydrolase_fold"/>
</dbReference>
<gene>
    <name evidence="4" type="ORF">CLV49_0403</name>
    <name evidence="5" type="ORF">ELQ93_15995</name>
</gene>
<reference evidence="5 7" key="2">
    <citation type="submission" date="2018-12" db="EMBL/GenBank/DDBJ databases">
        <authorList>
            <person name="hu s."/>
            <person name="Xu Y."/>
            <person name="Xu B."/>
            <person name="Li F."/>
        </authorList>
    </citation>
    <scope>NUCLEOTIDE SEQUENCE [LARGE SCALE GENOMIC DNA]</scope>
    <source>
        <strain evidence="5 7">KSW2-17</strain>
    </source>
</reference>
<evidence type="ECO:0000313" key="4">
    <source>
        <dbReference type="EMBL" id="PSL36805.1"/>
    </source>
</evidence>
<dbReference type="EMBL" id="PYAU01000001">
    <property type="protein sequence ID" value="PSL36805.1"/>
    <property type="molecule type" value="Genomic_DNA"/>
</dbReference>
<evidence type="ECO:0000313" key="6">
    <source>
        <dbReference type="Proteomes" id="UP000241203"/>
    </source>
</evidence>
<comment type="similarity">
    <text evidence="1">Belongs to the AB hydrolase superfamily. AB hydrolase 2 family.</text>
</comment>
<comment type="caution">
    <text evidence="4">The sequence shown here is derived from an EMBL/GenBank/DDBJ whole genome shotgun (WGS) entry which is preliminary data.</text>
</comment>
<accession>A0A2P8GS77</accession>
<proteinExistence type="inferred from homology"/>
<dbReference type="EMBL" id="RZGY01000003">
    <property type="protein sequence ID" value="RUQ84315.1"/>
    <property type="molecule type" value="Genomic_DNA"/>
</dbReference>
<dbReference type="Proteomes" id="UP000241203">
    <property type="component" value="Unassembled WGS sequence"/>
</dbReference>
<dbReference type="PANTHER" id="PTHR10655:SF17">
    <property type="entry name" value="LYSOPHOSPHOLIPASE-LIKE PROTEIN 1"/>
    <property type="match status" value="1"/>
</dbReference>
<keyword evidence="2" id="KW-0378">Hydrolase</keyword>